<dbReference type="Proteomes" id="UP000241404">
    <property type="component" value="Unassembled WGS sequence"/>
</dbReference>
<evidence type="ECO:0000313" key="3">
    <source>
        <dbReference type="Proteomes" id="UP000241404"/>
    </source>
</evidence>
<evidence type="ECO:0000259" key="1">
    <source>
        <dbReference type="Pfam" id="PF22557"/>
    </source>
</evidence>
<feature type="domain" description="Dual OB-containing" evidence="1">
    <location>
        <begin position="14"/>
        <end position="221"/>
    </location>
</feature>
<name>A0ABD6WZF4_PHODM</name>
<proteinExistence type="predicted"/>
<protein>
    <recommendedName>
        <fullName evidence="1">Dual OB-containing domain-containing protein</fullName>
    </recommendedName>
</protein>
<dbReference type="InterPro" id="IPR054335">
    <property type="entry name" value="DuOB_dom"/>
</dbReference>
<reference evidence="2 3" key="1">
    <citation type="submission" date="2018-03" db="EMBL/GenBank/DDBJ databases">
        <title>Whole genome sequencing of Histamine producing bacteria.</title>
        <authorList>
            <person name="Butler K."/>
        </authorList>
    </citation>
    <scope>NUCLEOTIDE SEQUENCE [LARGE SCALE GENOMIC DNA]</scope>
    <source>
        <strain evidence="2 3">BT-6</strain>
    </source>
</reference>
<organism evidence="2 3">
    <name type="scientific">Photobacterium damselae</name>
    <dbReference type="NCBI Taxonomy" id="38293"/>
    <lineage>
        <taxon>Bacteria</taxon>
        <taxon>Pseudomonadati</taxon>
        <taxon>Pseudomonadota</taxon>
        <taxon>Gammaproteobacteria</taxon>
        <taxon>Vibrionales</taxon>
        <taxon>Vibrionaceae</taxon>
        <taxon>Photobacterium</taxon>
    </lineage>
</organism>
<dbReference type="Pfam" id="PF22557">
    <property type="entry name" value="DuOB"/>
    <property type="match status" value="1"/>
</dbReference>
<sequence length="235" mass="27036">MKEYIITDLTRFSHNNTVCIALVDPETGDFVRPQPYIANENCKKLHLQPGAKIQGVFTPKVGAVKPHIEDSTYGPLRSFGPCSKEEFKGVLEKTLFPSVPKGFGVEFEKYQKLIKNDDAPERSIITIKINPKSLSIHEDQYNKGKIKASFTDAEGNYFSYLSITDRRFFDYAKKHFDDGKLDTVVDFLHAQEELYLRVGLSRHWKHPSDGREGYWLQVNGIYTFPSYPEEINLYE</sequence>
<accession>A0ABD6WZF4</accession>
<gene>
    <name evidence="2" type="ORF">CTM90_18175</name>
</gene>
<dbReference type="AlphaFoldDB" id="A0ABD6WZF4"/>
<dbReference type="RefSeq" id="WP_065172552.1">
    <property type="nucleotide sequence ID" value="NZ_LZFH01000068.1"/>
</dbReference>
<dbReference type="EMBL" id="PYMM01000018">
    <property type="protein sequence ID" value="PSU15065.1"/>
    <property type="molecule type" value="Genomic_DNA"/>
</dbReference>
<comment type="caution">
    <text evidence="2">The sequence shown here is derived from an EMBL/GenBank/DDBJ whole genome shotgun (WGS) entry which is preliminary data.</text>
</comment>
<evidence type="ECO:0000313" key="2">
    <source>
        <dbReference type="EMBL" id="PSU15065.1"/>
    </source>
</evidence>